<dbReference type="InterPro" id="IPR043130">
    <property type="entry name" value="CDP-OH_PTrfase_TM_dom"/>
</dbReference>
<keyword evidence="1" id="KW-0812">Transmembrane</keyword>
<dbReference type="Pfam" id="PF01066">
    <property type="entry name" value="CDP-OH_P_transf"/>
    <property type="match status" value="1"/>
</dbReference>
<protein>
    <submittedName>
        <fullName evidence="2">Phosphatidylinositol phosphate synthase @ Archaetidylinositol phosphate synthase</fullName>
        <ecNumber evidence="2">2.7.8.39</ecNumber>
    </submittedName>
</protein>
<sequence length="215" mass="24128">METNSKTIPPVKERKTLTDFIRAKAQFIIDPIVTHLARYRFSPDALTVTGMLSHFLFAWLIANGQMTWAGVTMFFITPLDALDGALARKLGRKQGGFGAFLDSSLDRLAEIILFGGFILYYVRQEDTVMLGVAYLAITGSIMVSYTRARAEALGYDCKVGIASRVERYFVLVGLLFFNLPQVALIILAIATYITVGQRMLHVWQQAYREQEADNE</sequence>
<name>A0A3B0VNJ1_9ZZZZ</name>
<dbReference type="InterPro" id="IPR000462">
    <property type="entry name" value="CDP-OH_P_trans"/>
</dbReference>
<gene>
    <name evidence="2" type="ORF">MNBD_CHLOROFLEXI01-308</name>
</gene>
<keyword evidence="2" id="KW-0808">Transferase</keyword>
<evidence type="ECO:0000256" key="1">
    <source>
        <dbReference type="SAM" id="Phobius"/>
    </source>
</evidence>
<proteinExistence type="predicted"/>
<dbReference type="GO" id="GO:0008654">
    <property type="term" value="P:phospholipid biosynthetic process"/>
    <property type="evidence" value="ECO:0007669"/>
    <property type="project" value="InterPro"/>
</dbReference>
<keyword evidence="1" id="KW-0472">Membrane</keyword>
<feature type="transmembrane region" description="Helical" evidence="1">
    <location>
        <begin position="128"/>
        <end position="148"/>
    </location>
</feature>
<organism evidence="2">
    <name type="scientific">hydrothermal vent metagenome</name>
    <dbReference type="NCBI Taxonomy" id="652676"/>
    <lineage>
        <taxon>unclassified sequences</taxon>
        <taxon>metagenomes</taxon>
        <taxon>ecological metagenomes</taxon>
    </lineage>
</organism>
<dbReference type="EC" id="2.7.8.39" evidence="2"/>
<feature type="transmembrane region" description="Helical" evidence="1">
    <location>
        <begin position="168"/>
        <end position="193"/>
    </location>
</feature>
<reference evidence="2" key="1">
    <citation type="submission" date="2018-06" db="EMBL/GenBank/DDBJ databases">
        <authorList>
            <person name="Zhirakovskaya E."/>
        </authorList>
    </citation>
    <scope>NUCLEOTIDE SEQUENCE</scope>
</reference>
<dbReference type="Gene3D" id="1.20.120.1760">
    <property type="match status" value="1"/>
</dbReference>
<dbReference type="GO" id="GO:0016020">
    <property type="term" value="C:membrane"/>
    <property type="evidence" value="ECO:0007669"/>
    <property type="project" value="InterPro"/>
</dbReference>
<dbReference type="GO" id="GO:0016780">
    <property type="term" value="F:phosphotransferase activity, for other substituted phosphate groups"/>
    <property type="evidence" value="ECO:0007669"/>
    <property type="project" value="InterPro"/>
</dbReference>
<keyword evidence="1" id="KW-1133">Transmembrane helix</keyword>
<evidence type="ECO:0000313" key="2">
    <source>
        <dbReference type="EMBL" id="VAW42060.1"/>
    </source>
</evidence>
<dbReference type="AlphaFoldDB" id="A0A3B0VNJ1"/>
<dbReference type="EMBL" id="UOEU01000884">
    <property type="protein sequence ID" value="VAW42060.1"/>
    <property type="molecule type" value="Genomic_DNA"/>
</dbReference>
<accession>A0A3B0VNJ1</accession>